<evidence type="ECO:0000313" key="2">
    <source>
        <dbReference type="EMBL" id="NWK57660.1"/>
    </source>
</evidence>
<dbReference type="Proteomes" id="UP000557872">
    <property type="component" value="Unassembled WGS sequence"/>
</dbReference>
<dbReference type="EMBL" id="JACBAZ010000020">
    <property type="protein sequence ID" value="NWK57660.1"/>
    <property type="molecule type" value="Genomic_DNA"/>
</dbReference>
<protein>
    <submittedName>
        <fullName evidence="2">Uncharacterized protein</fullName>
    </submittedName>
</protein>
<name>A0A851GSA4_9BACT</name>
<organism evidence="2 3">
    <name type="scientific">Oceaniferula marina</name>
    <dbReference type="NCBI Taxonomy" id="2748318"/>
    <lineage>
        <taxon>Bacteria</taxon>
        <taxon>Pseudomonadati</taxon>
        <taxon>Verrucomicrobiota</taxon>
        <taxon>Verrucomicrobiia</taxon>
        <taxon>Verrucomicrobiales</taxon>
        <taxon>Verrucomicrobiaceae</taxon>
        <taxon>Oceaniferula</taxon>
    </lineage>
</organism>
<keyword evidence="1" id="KW-0472">Membrane</keyword>
<accession>A0A851GSA4</accession>
<sequence>MTISHGKVSLFVLLLNIVVGVPCFLMAFLPERAVYNVTSWPIDNEVNERIADLELNNLSFPNEVNRVFQRSRRANEAGFIKDICAIKGAEELLQDSEPDFSILFRCVNENGRISISSSSTNPYSAEKLHSIIFSEMDSTYSVGVDSEVEEKVNHWYRMGMKLFPIYVWGMIPASMGYWLFVAFGLPFIKK</sequence>
<comment type="caution">
    <text evidence="2">The sequence shown here is derived from an EMBL/GenBank/DDBJ whole genome shotgun (WGS) entry which is preliminary data.</text>
</comment>
<dbReference type="AlphaFoldDB" id="A0A851GSA4"/>
<reference evidence="2 3" key="1">
    <citation type="submission" date="2020-07" db="EMBL/GenBank/DDBJ databases">
        <title>Roseicoccus Jingziensis gen. nov., sp. nov., isolated from coastal seawater.</title>
        <authorList>
            <person name="Feng X."/>
        </authorList>
    </citation>
    <scope>NUCLEOTIDE SEQUENCE [LARGE SCALE GENOMIC DNA]</scope>
    <source>
        <strain evidence="2 3">N1E253</strain>
    </source>
</reference>
<keyword evidence="1" id="KW-0812">Transmembrane</keyword>
<feature type="transmembrane region" description="Helical" evidence="1">
    <location>
        <begin position="165"/>
        <end position="188"/>
    </location>
</feature>
<gene>
    <name evidence="2" type="ORF">HW115_18730</name>
</gene>
<proteinExistence type="predicted"/>
<feature type="transmembrane region" description="Helical" evidence="1">
    <location>
        <begin position="9"/>
        <end position="29"/>
    </location>
</feature>
<dbReference type="RefSeq" id="WP_178934995.1">
    <property type="nucleotide sequence ID" value="NZ_JACBAZ010000020.1"/>
</dbReference>
<evidence type="ECO:0000256" key="1">
    <source>
        <dbReference type="SAM" id="Phobius"/>
    </source>
</evidence>
<evidence type="ECO:0000313" key="3">
    <source>
        <dbReference type="Proteomes" id="UP000557872"/>
    </source>
</evidence>
<keyword evidence="1" id="KW-1133">Transmembrane helix</keyword>
<keyword evidence="3" id="KW-1185">Reference proteome</keyword>